<keyword evidence="8" id="KW-0472">Membrane</keyword>
<dbReference type="AlphaFoldDB" id="A0AAD2CP13"/>
<sequence>MDSSSDDDSDDDRQKFVIGGSDDDSSSEEGGNFKDENDDRENPSEWQSINVNDEERGVSSETNPNGLANYSGSEEENKKRRMIIIGLAICCCIWLVAAIAFGVMAFTKEDDPPQTTTAVVASTPAPVATTPAPSNNGTAVAPDQVPITEAPSISPSTSPSGFFQTEFVYPAIASTFIQKGVTNPQINSPTLLVENGNGNSDASALIRLDVSSKIDNIFRQRRQLAGQFTGKSTKSFLRLFLAADAGSPPPKLTLFLLPEVDLQFLTAQEFNPVLAEELQSFRFTDLPHPAVTGIANMDQNVFLPPPKAGDPIWIDITDVVDSAAAFGEESVFLMLENRDAVQAPGSGTQFYGVNSEDPPALVVFLDDTVPTISPAPSMSMAPSMNPTGSIYPTGSDPPSLKDSTEPSSGPSTSYRPTNMPSKLSSTNPTIAPSSSARPSASERPSGVPSGSGAPSVSAQPSKVASGAPSKAPVASEFPTNTQCLPCPQGQALKFSTVSVASMSESCADLRLRLLYSEYAVFDATPVQCTDIVDTCGCEVPVACTPCTGFEKLKFSAVKLINDVKCQDAQITLATQPLAYGTAQCAGLKDSCGCGAPTTNCRVCPEGQVVGDRDYVLSTTALGLVSCGDLELGGSYGYIDDATCSKLETAGVADLCGCELASDRPSISPSSTTIGSVSIQPSFEPSKQPSLSSAPSDSLVPSKQPSASNAPSTSLSPSKQPSTSAAPSQTP</sequence>
<feature type="region of interest" description="Disordered" evidence="7">
    <location>
        <begin position="1"/>
        <end position="75"/>
    </location>
</feature>
<dbReference type="InterPro" id="IPR051860">
    <property type="entry name" value="Plasmodium_CSP_Invasion"/>
</dbReference>
<keyword evidence="8" id="KW-1133">Transmembrane helix</keyword>
<keyword evidence="4" id="KW-0677">Repeat</keyword>
<feature type="compositionally biased region" description="Polar residues" evidence="7">
    <location>
        <begin position="405"/>
        <end position="430"/>
    </location>
</feature>
<gene>
    <name evidence="9" type="ORF">CYCCA115_LOCUS5862</name>
</gene>
<evidence type="ECO:0000256" key="6">
    <source>
        <dbReference type="ARBA" id="ARBA00045806"/>
    </source>
</evidence>
<accession>A0AAD2CP13</accession>
<organism evidence="9 10">
    <name type="scientific">Cylindrotheca closterium</name>
    <dbReference type="NCBI Taxonomy" id="2856"/>
    <lineage>
        <taxon>Eukaryota</taxon>
        <taxon>Sar</taxon>
        <taxon>Stramenopiles</taxon>
        <taxon>Ochrophyta</taxon>
        <taxon>Bacillariophyta</taxon>
        <taxon>Bacillariophyceae</taxon>
        <taxon>Bacillariophycidae</taxon>
        <taxon>Bacillariales</taxon>
        <taxon>Bacillariaceae</taxon>
        <taxon>Cylindrotheca</taxon>
    </lineage>
</organism>
<evidence type="ECO:0000256" key="2">
    <source>
        <dbReference type="ARBA" id="ARBA00021911"/>
    </source>
</evidence>
<keyword evidence="3" id="KW-0748">Sporozoite</keyword>
<feature type="region of interest" description="Disordered" evidence="7">
    <location>
        <begin position="374"/>
        <end position="474"/>
    </location>
</feature>
<keyword evidence="8" id="KW-0812">Transmembrane</keyword>
<name>A0AAD2CP13_9STRA</name>
<keyword evidence="10" id="KW-1185">Reference proteome</keyword>
<feature type="compositionally biased region" description="Low complexity" evidence="7">
    <location>
        <begin position="374"/>
        <end position="384"/>
    </location>
</feature>
<evidence type="ECO:0000313" key="9">
    <source>
        <dbReference type="EMBL" id="CAJ1937876.1"/>
    </source>
</evidence>
<comment type="similarity">
    <text evidence="1">Belongs to the plasmodium circumsporozoite protein family.</text>
</comment>
<feature type="compositionally biased region" description="Polar residues" evidence="7">
    <location>
        <begin position="679"/>
        <end position="730"/>
    </location>
</feature>
<proteinExistence type="inferred from homology"/>
<dbReference type="PANTHER" id="PTHR44826:SF3">
    <property type="entry name" value="SPORE COAT PROTEIN SP85"/>
    <property type="match status" value="1"/>
</dbReference>
<feature type="compositionally biased region" description="Basic and acidic residues" evidence="7">
    <location>
        <begin position="31"/>
        <end position="43"/>
    </location>
</feature>
<comment type="caution">
    <text evidence="9">The sequence shown here is derived from an EMBL/GenBank/DDBJ whole genome shotgun (WGS) entry which is preliminary data.</text>
</comment>
<feature type="compositionally biased region" description="Low complexity" evidence="7">
    <location>
        <begin position="431"/>
        <end position="461"/>
    </location>
</feature>
<feature type="compositionally biased region" description="Low complexity" evidence="7">
    <location>
        <begin position="664"/>
        <end position="678"/>
    </location>
</feature>
<reference evidence="9" key="1">
    <citation type="submission" date="2023-08" db="EMBL/GenBank/DDBJ databases">
        <authorList>
            <person name="Audoor S."/>
            <person name="Bilcke G."/>
        </authorList>
    </citation>
    <scope>NUCLEOTIDE SEQUENCE</scope>
</reference>
<evidence type="ECO:0000256" key="3">
    <source>
        <dbReference type="ARBA" id="ARBA00022522"/>
    </source>
</evidence>
<feature type="compositionally biased region" description="Acidic residues" evidence="7">
    <location>
        <begin position="1"/>
        <end position="11"/>
    </location>
</feature>
<evidence type="ECO:0000256" key="5">
    <source>
        <dbReference type="ARBA" id="ARBA00033726"/>
    </source>
</evidence>
<comment type="function">
    <text evidence="5">In the vertebrate host, binds to highly sulfated heparan sulfate proteoglycans (HSPGs) on the surface of host hepatocytes and is required for sporozoite invasion of the host hepatocytes.</text>
</comment>
<feature type="transmembrane region" description="Helical" evidence="8">
    <location>
        <begin position="83"/>
        <end position="106"/>
    </location>
</feature>
<evidence type="ECO:0000256" key="8">
    <source>
        <dbReference type="SAM" id="Phobius"/>
    </source>
</evidence>
<protein>
    <recommendedName>
        <fullName evidence="2">Circumsporozoite protein</fullName>
    </recommendedName>
</protein>
<feature type="compositionally biased region" description="Polar residues" evidence="7">
    <location>
        <begin position="59"/>
        <end position="72"/>
    </location>
</feature>
<comment type="function">
    <text evidence="6">Essential sporozoite protein. In the mosquito vector, required for sporozoite development in the oocyst, migration through the vector hemolymph and entry into the vector salivary glands. In the vertebrate host, required for sporozoite migration through the host dermis and infection of host hepatocytes. Binds to highly sulfated heparan sulfate proteoglycans (HSPGs) on the surface of host hepatocytes.</text>
</comment>
<evidence type="ECO:0000256" key="7">
    <source>
        <dbReference type="SAM" id="MobiDB-lite"/>
    </source>
</evidence>
<feature type="region of interest" description="Disordered" evidence="7">
    <location>
        <begin position="662"/>
        <end position="730"/>
    </location>
</feature>
<evidence type="ECO:0000256" key="1">
    <source>
        <dbReference type="ARBA" id="ARBA00006241"/>
    </source>
</evidence>
<dbReference type="PANTHER" id="PTHR44826">
    <property type="entry name" value="SPORE COAT PROTEIN SP85"/>
    <property type="match status" value="1"/>
</dbReference>
<evidence type="ECO:0000313" key="10">
    <source>
        <dbReference type="Proteomes" id="UP001295423"/>
    </source>
</evidence>
<dbReference type="EMBL" id="CAKOGP040000668">
    <property type="protein sequence ID" value="CAJ1937876.1"/>
    <property type="molecule type" value="Genomic_DNA"/>
</dbReference>
<evidence type="ECO:0000256" key="4">
    <source>
        <dbReference type="ARBA" id="ARBA00022737"/>
    </source>
</evidence>
<dbReference type="Proteomes" id="UP001295423">
    <property type="component" value="Unassembled WGS sequence"/>
</dbReference>